<dbReference type="GO" id="GO:1902554">
    <property type="term" value="C:serine/threonine protein kinase complex"/>
    <property type="evidence" value="ECO:0007669"/>
    <property type="project" value="TreeGrafter"/>
</dbReference>
<dbReference type="Gene3D" id="3.30.200.20">
    <property type="entry name" value="Phosphorylase Kinase, domain 1"/>
    <property type="match status" value="1"/>
</dbReference>
<dbReference type="EMBL" id="UFQT01000121">
    <property type="protein sequence ID" value="SSX20419.1"/>
    <property type="molecule type" value="Genomic_DNA"/>
</dbReference>
<dbReference type="PANTHER" id="PTHR48014">
    <property type="entry name" value="SERINE/THREONINE-PROTEIN KINASE FRAY2"/>
    <property type="match status" value="1"/>
</dbReference>
<dbReference type="GO" id="GO:0043539">
    <property type="term" value="F:protein serine/threonine kinase activator activity"/>
    <property type="evidence" value="ECO:0007669"/>
    <property type="project" value="InterPro"/>
</dbReference>
<dbReference type="GO" id="GO:0006611">
    <property type="term" value="P:protein export from nucleus"/>
    <property type="evidence" value="ECO:0007669"/>
    <property type="project" value="TreeGrafter"/>
</dbReference>
<protein>
    <submittedName>
        <fullName evidence="3">CSON001443 protein</fullName>
    </submittedName>
</protein>
<dbReference type="AlphaFoldDB" id="A0A336K5T2"/>
<evidence type="ECO:0000259" key="2">
    <source>
        <dbReference type="PROSITE" id="PS50011"/>
    </source>
</evidence>
<dbReference type="GO" id="GO:0005524">
    <property type="term" value="F:ATP binding"/>
    <property type="evidence" value="ECO:0007669"/>
    <property type="project" value="InterPro"/>
</dbReference>
<dbReference type="PANTHER" id="PTHR48014:SF21">
    <property type="entry name" value="SERINE_THREONINE-PROTEIN KINASE FRAY2"/>
    <property type="match status" value="1"/>
</dbReference>
<dbReference type="Gene3D" id="1.10.510.10">
    <property type="entry name" value="Transferase(Phosphotransferase) domain 1"/>
    <property type="match status" value="1"/>
</dbReference>
<dbReference type="OMA" id="NCTVNNR"/>
<dbReference type="PROSITE" id="PS50011">
    <property type="entry name" value="PROTEIN_KINASE_DOM"/>
    <property type="match status" value="1"/>
</dbReference>
<dbReference type="GO" id="GO:0004672">
    <property type="term" value="F:protein kinase activity"/>
    <property type="evidence" value="ECO:0007669"/>
    <property type="project" value="InterPro"/>
</dbReference>
<evidence type="ECO:0000313" key="3">
    <source>
        <dbReference type="EMBL" id="SSX00039.1"/>
    </source>
</evidence>
<sequence length="347" mass="40128">MFVYEIKNSQLKAVIKETKSKVVYLTEYRPNGLLLIIKQFKELCQKELLQLQNEIAGLRQLCHQNILKVELSFVDDLEIVIVQKCMKFGSCKDVMDRFLVVGFPELVVSLIVRDMLLAIDYLHKKGYIHRSIKASHILLDDRAVLMGFKECVNIIQNGKRLSKLFDLPLSPKELIWAAPEMLEQNLCGYNQKSDIYSLGITMCELGNNITPYAEMGYTLILTEKLKGNQPSLLDCSTYTVDTDMNAENLNCFATRKFYASRKLSDPFHNFVEICLQKDPHSRPEAEKLLSHPFIKQSKHTSLKQELNEELKIDPLSRIQEFSEEKNEFSLITDKMKNMNISDVDWNF</sequence>
<evidence type="ECO:0000256" key="1">
    <source>
        <dbReference type="ARBA" id="ARBA00008874"/>
    </source>
</evidence>
<feature type="domain" description="Protein kinase" evidence="2">
    <location>
        <begin position="9"/>
        <end position="294"/>
    </location>
</feature>
<gene>
    <name evidence="3" type="primary">CSON001443</name>
</gene>
<reference evidence="3" key="1">
    <citation type="submission" date="2018-04" db="EMBL/GenBank/DDBJ databases">
        <authorList>
            <person name="Go L.Y."/>
            <person name="Mitchell J.A."/>
        </authorList>
    </citation>
    <scope>NUCLEOTIDE SEQUENCE</scope>
    <source>
        <tissue evidence="3">Whole organism</tissue>
    </source>
</reference>
<dbReference type="Pfam" id="PF00069">
    <property type="entry name" value="Pkinase"/>
    <property type="match status" value="1"/>
</dbReference>
<dbReference type="InterPro" id="IPR047173">
    <property type="entry name" value="STRAD_A/B-like"/>
</dbReference>
<dbReference type="InterPro" id="IPR000719">
    <property type="entry name" value="Prot_kinase_dom"/>
</dbReference>
<reference evidence="4" key="2">
    <citation type="submission" date="2018-07" db="EMBL/GenBank/DDBJ databases">
        <authorList>
            <person name="Quirk P.G."/>
            <person name="Krulwich T.A."/>
        </authorList>
    </citation>
    <scope>NUCLEOTIDE SEQUENCE</scope>
</reference>
<evidence type="ECO:0000313" key="4">
    <source>
        <dbReference type="EMBL" id="SSX20419.1"/>
    </source>
</evidence>
<dbReference type="EMBL" id="UFQS01000121">
    <property type="protein sequence ID" value="SSX00039.1"/>
    <property type="molecule type" value="Genomic_DNA"/>
</dbReference>
<comment type="similarity">
    <text evidence="1">Belongs to the protein kinase superfamily. STE Ser/Thr protein kinase family. STE20 subfamily.</text>
</comment>
<dbReference type="SUPFAM" id="SSF56112">
    <property type="entry name" value="Protein kinase-like (PK-like)"/>
    <property type="match status" value="1"/>
</dbReference>
<organism evidence="3">
    <name type="scientific">Culicoides sonorensis</name>
    <name type="common">Biting midge</name>
    <dbReference type="NCBI Taxonomy" id="179676"/>
    <lineage>
        <taxon>Eukaryota</taxon>
        <taxon>Metazoa</taxon>
        <taxon>Ecdysozoa</taxon>
        <taxon>Arthropoda</taxon>
        <taxon>Hexapoda</taxon>
        <taxon>Insecta</taxon>
        <taxon>Pterygota</taxon>
        <taxon>Neoptera</taxon>
        <taxon>Endopterygota</taxon>
        <taxon>Diptera</taxon>
        <taxon>Nematocera</taxon>
        <taxon>Chironomoidea</taxon>
        <taxon>Ceratopogonidae</taxon>
        <taxon>Ceratopogoninae</taxon>
        <taxon>Culicoides</taxon>
        <taxon>Monoculicoides</taxon>
    </lineage>
</organism>
<accession>A0A336K5T2</accession>
<dbReference type="VEuPathDB" id="VectorBase:CSON001443"/>
<proteinExistence type="inferred from homology"/>
<dbReference type="InterPro" id="IPR011009">
    <property type="entry name" value="Kinase-like_dom_sf"/>
</dbReference>
<name>A0A336K5T2_CULSO</name>